<organism evidence="7 8">
    <name type="scientific">Sulfurirhabdus autotrophica</name>
    <dbReference type="NCBI Taxonomy" id="1706046"/>
    <lineage>
        <taxon>Bacteria</taxon>
        <taxon>Pseudomonadati</taxon>
        <taxon>Pseudomonadota</taxon>
        <taxon>Betaproteobacteria</taxon>
        <taxon>Nitrosomonadales</taxon>
        <taxon>Sulfuricellaceae</taxon>
        <taxon>Sulfurirhabdus</taxon>
    </lineage>
</organism>
<evidence type="ECO:0000256" key="1">
    <source>
        <dbReference type="ARBA" id="ARBA00007074"/>
    </source>
</evidence>
<protein>
    <submittedName>
        <fullName evidence="7">Cell wall-associated NlpC family hydrolase</fullName>
    </submittedName>
</protein>
<feature type="signal peptide" evidence="5">
    <location>
        <begin position="1"/>
        <end position="37"/>
    </location>
</feature>
<evidence type="ECO:0000313" key="7">
    <source>
        <dbReference type="EMBL" id="TCV88977.1"/>
    </source>
</evidence>
<keyword evidence="3 7" id="KW-0378">Hydrolase</keyword>
<evidence type="ECO:0000256" key="2">
    <source>
        <dbReference type="ARBA" id="ARBA00022670"/>
    </source>
</evidence>
<evidence type="ECO:0000259" key="6">
    <source>
        <dbReference type="PROSITE" id="PS51935"/>
    </source>
</evidence>
<dbReference type="EMBL" id="SMCO01000003">
    <property type="protein sequence ID" value="TCV88977.1"/>
    <property type="molecule type" value="Genomic_DNA"/>
</dbReference>
<dbReference type="SUPFAM" id="SSF54001">
    <property type="entry name" value="Cysteine proteinases"/>
    <property type="match status" value="1"/>
</dbReference>
<dbReference type="InterPro" id="IPR038765">
    <property type="entry name" value="Papain-like_cys_pep_sf"/>
</dbReference>
<dbReference type="RefSeq" id="WP_223248236.1">
    <property type="nucleotide sequence ID" value="NZ_BHVT01000020.1"/>
</dbReference>
<dbReference type="PROSITE" id="PS51935">
    <property type="entry name" value="NLPC_P60"/>
    <property type="match status" value="1"/>
</dbReference>
<gene>
    <name evidence="7" type="ORF">EDC63_10348</name>
</gene>
<reference evidence="7 8" key="1">
    <citation type="submission" date="2019-03" db="EMBL/GenBank/DDBJ databases">
        <title>Genomic Encyclopedia of Type Strains, Phase IV (KMG-IV): sequencing the most valuable type-strain genomes for metagenomic binning, comparative biology and taxonomic classification.</title>
        <authorList>
            <person name="Goeker M."/>
        </authorList>
    </citation>
    <scope>NUCLEOTIDE SEQUENCE [LARGE SCALE GENOMIC DNA]</scope>
    <source>
        <strain evidence="7 8">DSM 100309</strain>
    </source>
</reference>
<dbReference type="PANTHER" id="PTHR47053:SF1">
    <property type="entry name" value="MUREIN DD-ENDOPEPTIDASE MEPH-RELATED"/>
    <property type="match status" value="1"/>
</dbReference>
<dbReference type="Pfam" id="PF00877">
    <property type="entry name" value="NLPC_P60"/>
    <property type="match status" value="1"/>
</dbReference>
<comment type="similarity">
    <text evidence="1">Belongs to the peptidase C40 family.</text>
</comment>
<dbReference type="AlphaFoldDB" id="A0A4R3YAF2"/>
<evidence type="ECO:0000256" key="5">
    <source>
        <dbReference type="SAM" id="SignalP"/>
    </source>
</evidence>
<accession>A0A4R3YAF2</accession>
<evidence type="ECO:0000256" key="3">
    <source>
        <dbReference type="ARBA" id="ARBA00022801"/>
    </source>
</evidence>
<keyword evidence="4" id="KW-0788">Thiol protease</keyword>
<dbReference type="Gene3D" id="3.90.1720.10">
    <property type="entry name" value="endopeptidase domain like (from Nostoc punctiforme)"/>
    <property type="match status" value="1"/>
</dbReference>
<comment type="caution">
    <text evidence="7">The sequence shown here is derived from an EMBL/GenBank/DDBJ whole genome shotgun (WGS) entry which is preliminary data.</text>
</comment>
<keyword evidence="5" id="KW-0732">Signal</keyword>
<name>A0A4R3YAF2_9PROT</name>
<keyword evidence="2" id="KW-0645">Protease</keyword>
<keyword evidence="8" id="KW-1185">Reference proteome</keyword>
<sequence>MSLEQPQFLNSQKPTVSHLMKLTALFLAGLLASCASAPPTNKSNLKGYQITLQDPAKSKEVVMYAMGLMGIDYQFGGSNPESGLDCSGMVSYIFNNALGMSLPHNAQQIAQLGREIPLAKMQPGDLVFFNTLNRSFSHVGIYIGDDRFIHAPSTNGKIRISSLKTSYYAQRVEAARSFFY</sequence>
<proteinExistence type="inferred from homology"/>
<dbReference type="PANTHER" id="PTHR47053">
    <property type="entry name" value="MUREIN DD-ENDOPEPTIDASE MEPH-RELATED"/>
    <property type="match status" value="1"/>
</dbReference>
<evidence type="ECO:0000313" key="8">
    <source>
        <dbReference type="Proteomes" id="UP000295367"/>
    </source>
</evidence>
<feature type="chain" id="PRO_5020654855" evidence="5">
    <location>
        <begin position="38"/>
        <end position="180"/>
    </location>
</feature>
<dbReference type="InterPro" id="IPR000064">
    <property type="entry name" value="NLP_P60_dom"/>
</dbReference>
<evidence type="ECO:0000256" key="4">
    <source>
        <dbReference type="ARBA" id="ARBA00022807"/>
    </source>
</evidence>
<dbReference type="GO" id="GO:0006508">
    <property type="term" value="P:proteolysis"/>
    <property type="evidence" value="ECO:0007669"/>
    <property type="project" value="UniProtKB-KW"/>
</dbReference>
<dbReference type="GO" id="GO:0008234">
    <property type="term" value="F:cysteine-type peptidase activity"/>
    <property type="evidence" value="ECO:0007669"/>
    <property type="project" value="UniProtKB-KW"/>
</dbReference>
<dbReference type="InterPro" id="IPR051202">
    <property type="entry name" value="Peptidase_C40"/>
</dbReference>
<dbReference type="Proteomes" id="UP000295367">
    <property type="component" value="Unassembled WGS sequence"/>
</dbReference>
<feature type="domain" description="NlpC/P60" evidence="6">
    <location>
        <begin position="55"/>
        <end position="179"/>
    </location>
</feature>